<reference evidence="7" key="1">
    <citation type="journal article" date="2011" name="Environ. Microbiol.">
        <title>Genomic insights into the metabolic potential of the polycyclic aromatic hydrocarbon degrading sulfate-reducing Deltaproteobacterium N47.</title>
        <authorList>
            <person name="Bergmann F."/>
            <person name="Selesi D."/>
            <person name="Weinmaier T."/>
            <person name="Tischler P."/>
            <person name="Rattei T."/>
            <person name="Meckenstock R.U."/>
        </authorList>
    </citation>
    <scope>NUCLEOTIDE SEQUENCE</scope>
</reference>
<dbReference type="FunFam" id="3.40.50.300:FF:000006">
    <property type="entry name" value="DNA-binding transcriptional regulator NtrC"/>
    <property type="match status" value="1"/>
</dbReference>
<dbReference type="PANTHER" id="PTHR32071:SF117">
    <property type="entry name" value="PTS-DEPENDENT DIHYDROXYACETONE KINASE OPERON REGULATORY PROTEIN-RELATED"/>
    <property type="match status" value="1"/>
</dbReference>
<dbReference type="Pfam" id="PF00158">
    <property type="entry name" value="Sigma54_activat"/>
    <property type="match status" value="1"/>
</dbReference>
<dbReference type="InterPro" id="IPR035965">
    <property type="entry name" value="PAS-like_dom_sf"/>
</dbReference>
<dbReference type="SUPFAM" id="SSF52540">
    <property type="entry name" value="P-loop containing nucleoside triphosphate hydrolases"/>
    <property type="match status" value="1"/>
</dbReference>
<protein>
    <submittedName>
        <fullName evidence="7">Formate hydrogenlyase transcriptional activator</fullName>
    </submittedName>
</protein>
<dbReference type="Gene3D" id="3.40.50.300">
    <property type="entry name" value="P-loop containing nucleotide triphosphate hydrolases"/>
    <property type="match status" value="1"/>
</dbReference>
<dbReference type="PROSITE" id="PS50045">
    <property type="entry name" value="SIGMA54_INTERACT_4"/>
    <property type="match status" value="1"/>
</dbReference>
<keyword evidence="5" id="KW-0804">Transcription</keyword>
<dbReference type="InterPro" id="IPR000014">
    <property type="entry name" value="PAS"/>
</dbReference>
<dbReference type="SMART" id="SM00382">
    <property type="entry name" value="AAA"/>
    <property type="match status" value="1"/>
</dbReference>
<feature type="domain" description="Sigma-54 factor interaction" evidence="6">
    <location>
        <begin position="202"/>
        <end position="431"/>
    </location>
</feature>
<gene>
    <name evidence="7" type="ORF">N47_J05970</name>
</gene>
<dbReference type="InterPro" id="IPR002197">
    <property type="entry name" value="HTH_Fis"/>
</dbReference>
<dbReference type="PANTHER" id="PTHR32071">
    <property type="entry name" value="TRANSCRIPTIONAL REGULATORY PROTEIN"/>
    <property type="match status" value="1"/>
</dbReference>
<organism evidence="7">
    <name type="scientific">uncultured Desulfobacterium sp</name>
    <dbReference type="NCBI Taxonomy" id="201089"/>
    <lineage>
        <taxon>Bacteria</taxon>
        <taxon>Pseudomonadati</taxon>
        <taxon>Thermodesulfobacteriota</taxon>
        <taxon>Desulfobacteria</taxon>
        <taxon>Desulfobacterales</taxon>
        <taxon>Desulfobacteriaceae</taxon>
        <taxon>Desulfobacterium</taxon>
        <taxon>environmental samples</taxon>
    </lineage>
</organism>
<accession>E1YGC2</accession>
<dbReference type="Pfam" id="PF25601">
    <property type="entry name" value="AAA_lid_14"/>
    <property type="match status" value="1"/>
</dbReference>
<dbReference type="InterPro" id="IPR027417">
    <property type="entry name" value="P-loop_NTPase"/>
</dbReference>
<dbReference type="InterPro" id="IPR002078">
    <property type="entry name" value="Sigma_54_int"/>
</dbReference>
<name>E1YGC2_9BACT</name>
<dbReference type="GO" id="GO:0006355">
    <property type="term" value="P:regulation of DNA-templated transcription"/>
    <property type="evidence" value="ECO:0007669"/>
    <property type="project" value="InterPro"/>
</dbReference>
<dbReference type="SUPFAM" id="SSF55785">
    <property type="entry name" value="PYP-like sensor domain (PAS domain)"/>
    <property type="match status" value="1"/>
</dbReference>
<dbReference type="InterPro" id="IPR025662">
    <property type="entry name" value="Sigma_54_int_dom_ATP-bd_1"/>
</dbReference>
<evidence type="ECO:0000256" key="4">
    <source>
        <dbReference type="ARBA" id="ARBA00023125"/>
    </source>
</evidence>
<dbReference type="Gene3D" id="1.10.10.60">
    <property type="entry name" value="Homeodomain-like"/>
    <property type="match status" value="1"/>
</dbReference>
<keyword evidence="2" id="KW-0067">ATP-binding</keyword>
<evidence type="ECO:0000256" key="1">
    <source>
        <dbReference type="ARBA" id="ARBA00022741"/>
    </source>
</evidence>
<dbReference type="CDD" id="cd00130">
    <property type="entry name" value="PAS"/>
    <property type="match status" value="1"/>
</dbReference>
<dbReference type="SMART" id="SM00091">
    <property type="entry name" value="PAS"/>
    <property type="match status" value="1"/>
</dbReference>
<keyword evidence="4" id="KW-0238">DNA-binding</keyword>
<dbReference type="Gene3D" id="3.30.450.20">
    <property type="entry name" value="PAS domain"/>
    <property type="match status" value="1"/>
</dbReference>
<proteinExistence type="predicted"/>
<dbReference type="GO" id="GO:0016829">
    <property type="term" value="F:lyase activity"/>
    <property type="evidence" value="ECO:0007669"/>
    <property type="project" value="UniProtKB-KW"/>
</dbReference>
<dbReference type="AlphaFoldDB" id="E1YGC2"/>
<dbReference type="EMBL" id="FR695872">
    <property type="protein sequence ID" value="CBX29616.1"/>
    <property type="molecule type" value="Genomic_DNA"/>
</dbReference>
<dbReference type="Gene3D" id="1.10.8.60">
    <property type="match status" value="1"/>
</dbReference>
<evidence type="ECO:0000259" key="6">
    <source>
        <dbReference type="PROSITE" id="PS50045"/>
    </source>
</evidence>
<dbReference type="CDD" id="cd00009">
    <property type="entry name" value="AAA"/>
    <property type="match status" value="1"/>
</dbReference>
<sequence>MNTAFPTRKDDTLIFRDHMIEDKVTYLKGAQSIMSETMREGAIMLASDGTILCCNQHFADMVKGSLEKVIASSIYRYISSADLQLFETSVYHGLKEDSKVELSLQTLAENSVPVLLSVCASKYAKKHGVVCLAVNELTEQKCKKIEKKVLQRVNNKPENMKQERIIKYKTTLSEINKTKDQPESGNIYFRNESKMKHRHEHIIGQSDGLNYALYRAKQVAPANTTVLIQGETGTGKELIAAAIHEMSPRKQRPLITVNCAALPENLIESELFGREKGAFTGADTRQIGRFEVANGSTLCLDEIGELPLEMQAKLLRVIQHNEFERLGSSHTIKVDVRILATTNRNLEEEVHMGRFRQDLYYRLNVFPITVPPLRERAEDIPRLVQTFAERCAKKLGKRITSISKETLMELQGYPWPGNIRELESIIERAVILCQGPTLQLPDQLKVYHPASTTITLDDINKNQIIKILSKTGWRINGKNGAAEILGLHPSTLRARMHKLSIVRPKSCASD</sequence>
<dbReference type="InterPro" id="IPR058031">
    <property type="entry name" value="AAA_lid_NorR"/>
</dbReference>
<dbReference type="GO" id="GO:0043565">
    <property type="term" value="F:sequence-specific DNA binding"/>
    <property type="evidence" value="ECO:0007669"/>
    <property type="project" value="InterPro"/>
</dbReference>
<dbReference type="InterPro" id="IPR003593">
    <property type="entry name" value="AAA+_ATPase"/>
</dbReference>
<evidence type="ECO:0000256" key="2">
    <source>
        <dbReference type="ARBA" id="ARBA00022840"/>
    </source>
</evidence>
<evidence type="ECO:0000256" key="3">
    <source>
        <dbReference type="ARBA" id="ARBA00023015"/>
    </source>
</evidence>
<dbReference type="GO" id="GO:0005524">
    <property type="term" value="F:ATP binding"/>
    <property type="evidence" value="ECO:0007669"/>
    <property type="project" value="UniProtKB-KW"/>
</dbReference>
<dbReference type="PROSITE" id="PS00675">
    <property type="entry name" value="SIGMA54_INTERACT_1"/>
    <property type="match status" value="1"/>
</dbReference>
<evidence type="ECO:0000256" key="5">
    <source>
        <dbReference type="ARBA" id="ARBA00023163"/>
    </source>
</evidence>
<evidence type="ECO:0000313" key="7">
    <source>
        <dbReference type="EMBL" id="CBX29616.1"/>
    </source>
</evidence>
<keyword evidence="3" id="KW-0805">Transcription regulation</keyword>
<keyword evidence="7" id="KW-0456">Lyase</keyword>
<keyword evidence="1" id="KW-0547">Nucleotide-binding</keyword>
<dbReference type="Pfam" id="PF02954">
    <property type="entry name" value="HTH_8"/>
    <property type="match status" value="1"/>
</dbReference>